<evidence type="ECO:0000259" key="8">
    <source>
        <dbReference type="Pfam" id="PF20684"/>
    </source>
</evidence>
<dbReference type="AlphaFoldDB" id="A0A9P8CH85"/>
<comment type="caution">
    <text evidence="9">The sequence shown here is derived from an EMBL/GenBank/DDBJ whole genome shotgun (WGS) entry which is preliminary data.</text>
</comment>
<dbReference type="OrthoDB" id="444631at2759"/>
<dbReference type="EMBL" id="MU253797">
    <property type="protein sequence ID" value="KAG9246642.1"/>
    <property type="molecule type" value="Genomic_DNA"/>
</dbReference>
<evidence type="ECO:0000256" key="6">
    <source>
        <dbReference type="SAM" id="MobiDB-lite"/>
    </source>
</evidence>
<dbReference type="Pfam" id="PF20684">
    <property type="entry name" value="Fung_rhodopsin"/>
    <property type="match status" value="1"/>
</dbReference>
<feature type="transmembrane region" description="Helical" evidence="7">
    <location>
        <begin position="50"/>
        <end position="69"/>
    </location>
</feature>
<evidence type="ECO:0000256" key="3">
    <source>
        <dbReference type="ARBA" id="ARBA00022989"/>
    </source>
</evidence>
<feature type="transmembrane region" description="Helical" evidence="7">
    <location>
        <begin position="90"/>
        <end position="116"/>
    </location>
</feature>
<evidence type="ECO:0000313" key="10">
    <source>
        <dbReference type="Proteomes" id="UP000887226"/>
    </source>
</evidence>
<proteinExistence type="inferred from homology"/>
<evidence type="ECO:0000256" key="2">
    <source>
        <dbReference type="ARBA" id="ARBA00022692"/>
    </source>
</evidence>
<accession>A0A9P8CH85</accession>
<keyword evidence="4 7" id="KW-0472">Membrane</keyword>
<feature type="transmembrane region" description="Helical" evidence="7">
    <location>
        <begin position="166"/>
        <end position="191"/>
    </location>
</feature>
<evidence type="ECO:0000256" key="1">
    <source>
        <dbReference type="ARBA" id="ARBA00004141"/>
    </source>
</evidence>
<evidence type="ECO:0000313" key="9">
    <source>
        <dbReference type="EMBL" id="KAG9246642.1"/>
    </source>
</evidence>
<comment type="subcellular location">
    <subcellularLocation>
        <location evidence="1">Membrane</location>
        <topology evidence="1">Multi-pass membrane protein</topology>
    </subcellularLocation>
</comment>
<feature type="transmembrane region" description="Helical" evidence="7">
    <location>
        <begin position="247"/>
        <end position="269"/>
    </location>
</feature>
<name>A0A9P8CH85_9HELO</name>
<protein>
    <recommendedName>
        <fullName evidence="8">Rhodopsin domain-containing protein</fullName>
    </recommendedName>
</protein>
<keyword evidence="2 7" id="KW-0812">Transmembrane</keyword>
<comment type="similarity">
    <text evidence="5">Belongs to the SAT4 family.</text>
</comment>
<evidence type="ECO:0000256" key="5">
    <source>
        <dbReference type="ARBA" id="ARBA00038359"/>
    </source>
</evidence>
<sequence length="448" mass="50695">MSLDTGLIDPKVLQGFLSNPNFTSILETFPVKPPPNGTVSNFIDPETNGHVLTIVSSIFLLIETLFFAGRIYSRAYIAHKVLWDDLTCTIGYILSLGFYILCVISVETSYYGYFFYDVSVAQIMNSDLFILGILQQIIYPLCMGFIKLTFFLFFWEIFSPQAWSRIAIWFGATMSTIFYVICVILHTVFSVPHDGQSLFIHSLSPDLKKDLLMGVPTAAITVAIDFYILAVPIFGLSALRLKASTKLGVYCIFLTGLMACLCSLLILYYRVQLLHASETLRVLPAVLTTSLLECQIGIACCCMPTIPMLFRKLRGRFEKPQEESSYYFIRGKRKLKMDRRRQSEYISFDEETTLATGGTGFTDEDVELREGIAGPELPKQSHSDEQHSIARPEPVQQRYSDEQLPSERLIMTERSPQLPQQQDFGSFEFNFLDSYDSMGPKTVPYPGT</sequence>
<feature type="transmembrane region" description="Helical" evidence="7">
    <location>
        <begin position="211"/>
        <end position="235"/>
    </location>
</feature>
<dbReference type="PANTHER" id="PTHR33048">
    <property type="entry name" value="PTH11-LIKE INTEGRAL MEMBRANE PROTEIN (AFU_ORTHOLOGUE AFUA_5G11245)"/>
    <property type="match status" value="1"/>
</dbReference>
<dbReference type="PANTHER" id="PTHR33048:SF158">
    <property type="entry name" value="MEMBRANE PROTEIN PTH11-LIKE, PUTATIVE-RELATED"/>
    <property type="match status" value="1"/>
</dbReference>
<dbReference type="InterPro" id="IPR052337">
    <property type="entry name" value="SAT4-like"/>
</dbReference>
<dbReference type="Proteomes" id="UP000887226">
    <property type="component" value="Unassembled WGS sequence"/>
</dbReference>
<gene>
    <name evidence="9" type="ORF">BJ878DRAFT_269634</name>
</gene>
<feature type="compositionally biased region" description="Basic and acidic residues" evidence="6">
    <location>
        <begin position="379"/>
        <end position="390"/>
    </location>
</feature>
<evidence type="ECO:0000256" key="7">
    <source>
        <dbReference type="SAM" id="Phobius"/>
    </source>
</evidence>
<evidence type="ECO:0000256" key="4">
    <source>
        <dbReference type="ARBA" id="ARBA00023136"/>
    </source>
</evidence>
<keyword evidence="3 7" id="KW-1133">Transmembrane helix</keyword>
<reference evidence="9" key="1">
    <citation type="journal article" date="2021" name="IMA Fungus">
        <title>Genomic characterization of three marine fungi, including Emericellopsis atlantica sp. nov. with signatures of a generalist lifestyle and marine biomass degradation.</title>
        <authorList>
            <person name="Hagestad O.C."/>
            <person name="Hou L."/>
            <person name="Andersen J.H."/>
            <person name="Hansen E.H."/>
            <person name="Altermark B."/>
            <person name="Li C."/>
            <person name="Kuhnert E."/>
            <person name="Cox R.J."/>
            <person name="Crous P.W."/>
            <person name="Spatafora J.W."/>
            <person name="Lail K."/>
            <person name="Amirebrahimi M."/>
            <person name="Lipzen A."/>
            <person name="Pangilinan J."/>
            <person name="Andreopoulos W."/>
            <person name="Hayes R.D."/>
            <person name="Ng V."/>
            <person name="Grigoriev I.V."/>
            <person name="Jackson S.A."/>
            <person name="Sutton T.D.S."/>
            <person name="Dobson A.D.W."/>
            <person name="Rama T."/>
        </authorList>
    </citation>
    <scope>NUCLEOTIDE SEQUENCE</scope>
    <source>
        <strain evidence="9">TRa3180A</strain>
    </source>
</reference>
<organism evidence="9 10">
    <name type="scientific">Calycina marina</name>
    <dbReference type="NCBI Taxonomy" id="1763456"/>
    <lineage>
        <taxon>Eukaryota</taxon>
        <taxon>Fungi</taxon>
        <taxon>Dikarya</taxon>
        <taxon>Ascomycota</taxon>
        <taxon>Pezizomycotina</taxon>
        <taxon>Leotiomycetes</taxon>
        <taxon>Helotiales</taxon>
        <taxon>Pezizellaceae</taxon>
        <taxon>Calycina</taxon>
    </lineage>
</organism>
<feature type="region of interest" description="Disordered" evidence="6">
    <location>
        <begin position="375"/>
        <end position="420"/>
    </location>
</feature>
<dbReference type="GO" id="GO:0016020">
    <property type="term" value="C:membrane"/>
    <property type="evidence" value="ECO:0007669"/>
    <property type="project" value="UniProtKB-SubCell"/>
</dbReference>
<feature type="transmembrane region" description="Helical" evidence="7">
    <location>
        <begin position="128"/>
        <end position="154"/>
    </location>
</feature>
<keyword evidence="10" id="KW-1185">Reference proteome</keyword>
<feature type="domain" description="Rhodopsin" evidence="8">
    <location>
        <begin position="70"/>
        <end position="311"/>
    </location>
</feature>
<dbReference type="InterPro" id="IPR049326">
    <property type="entry name" value="Rhodopsin_dom_fungi"/>
</dbReference>